<reference evidence="1 2" key="1">
    <citation type="submission" date="2024-01" db="EMBL/GenBank/DDBJ databases">
        <authorList>
            <person name="Waweru B."/>
        </authorList>
    </citation>
    <scope>NUCLEOTIDE SEQUENCE [LARGE SCALE GENOMIC DNA]</scope>
</reference>
<gene>
    <name evidence="1" type="ORF">DCAF_LOCUS10298</name>
</gene>
<name>A0AAV1RIW3_9ROSI</name>
<accession>A0AAV1RIW3</accession>
<keyword evidence="2" id="KW-1185">Reference proteome</keyword>
<dbReference type="AlphaFoldDB" id="A0AAV1RIW3"/>
<organism evidence="1 2">
    <name type="scientific">Dovyalis caffra</name>
    <dbReference type="NCBI Taxonomy" id="77055"/>
    <lineage>
        <taxon>Eukaryota</taxon>
        <taxon>Viridiplantae</taxon>
        <taxon>Streptophyta</taxon>
        <taxon>Embryophyta</taxon>
        <taxon>Tracheophyta</taxon>
        <taxon>Spermatophyta</taxon>
        <taxon>Magnoliopsida</taxon>
        <taxon>eudicotyledons</taxon>
        <taxon>Gunneridae</taxon>
        <taxon>Pentapetalae</taxon>
        <taxon>rosids</taxon>
        <taxon>fabids</taxon>
        <taxon>Malpighiales</taxon>
        <taxon>Salicaceae</taxon>
        <taxon>Flacourtieae</taxon>
        <taxon>Dovyalis</taxon>
    </lineage>
</organism>
<sequence length="135" mass="15192">MADGSKHLAKPILLDLVEVKDYSSDEDSTFEDASLEGSDPDDNYDSHFKFFKAHSLALEVVEARNQPSVKEQVSGKMISRLGKLPQSPLSQLLNNGYFSDVVTKNESRDVASPPTRRICLTLRDKPSFRLYRQSE</sequence>
<protein>
    <submittedName>
        <fullName evidence="1">Uncharacterized protein</fullName>
    </submittedName>
</protein>
<comment type="caution">
    <text evidence="1">The sequence shown here is derived from an EMBL/GenBank/DDBJ whole genome shotgun (WGS) entry which is preliminary data.</text>
</comment>
<dbReference type="EMBL" id="CAWUPB010000957">
    <property type="protein sequence ID" value="CAK7335277.1"/>
    <property type="molecule type" value="Genomic_DNA"/>
</dbReference>
<evidence type="ECO:0000313" key="1">
    <source>
        <dbReference type="EMBL" id="CAK7335277.1"/>
    </source>
</evidence>
<proteinExistence type="predicted"/>
<evidence type="ECO:0000313" key="2">
    <source>
        <dbReference type="Proteomes" id="UP001314170"/>
    </source>
</evidence>
<dbReference type="Proteomes" id="UP001314170">
    <property type="component" value="Unassembled WGS sequence"/>
</dbReference>